<dbReference type="Gene3D" id="3.30.450.80">
    <property type="entry name" value="Transcription factor LuxR-like, autoinducer-binding domain"/>
    <property type="match status" value="1"/>
</dbReference>
<dbReference type="GO" id="GO:0003677">
    <property type="term" value="F:DNA binding"/>
    <property type="evidence" value="ECO:0007669"/>
    <property type="project" value="UniProtKB-KW"/>
</dbReference>
<name>A0A562SML2_9HYPH</name>
<dbReference type="InterPro" id="IPR036693">
    <property type="entry name" value="TF_LuxR_autoind-bd_dom_sf"/>
</dbReference>
<gene>
    <name evidence="5" type="ORF">JM93_03899</name>
</gene>
<keyword evidence="1" id="KW-0805">Transcription regulation</keyword>
<keyword evidence="3" id="KW-0804">Transcription</keyword>
<evidence type="ECO:0000313" key="6">
    <source>
        <dbReference type="Proteomes" id="UP000320593"/>
    </source>
</evidence>
<dbReference type="Proteomes" id="UP000320593">
    <property type="component" value="Unassembled WGS sequence"/>
</dbReference>
<evidence type="ECO:0000259" key="4">
    <source>
        <dbReference type="PROSITE" id="PS50043"/>
    </source>
</evidence>
<evidence type="ECO:0000313" key="5">
    <source>
        <dbReference type="EMBL" id="TWI81936.1"/>
    </source>
</evidence>
<dbReference type="InterPro" id="IPR016032">
    <property type="entry name" value="Sig_transdc_resp-reg_C-effctor"/>
</dbReference>
<dbReference type="PANTHER" id="PTHR44688">
    <property type="entry name" value="DNA-BINDING TRANSCRIPTIONAL ACTIVATOR DEVR_DOSR"/>
    <property type="match status" value="1"/>
</dbReference>
<sequence>MSSDRLSKALEFAVSITARVNMQAAEAELKDFVAAFGFDTYVIAAFTGPGSLKDPYVLATAWDAAWTEKYLREHYILDDPVIARAARTALPFFYHEALEAPGISDRAHKIREEARAYSLTDGVFIPVYGPSGFEGCLSLGGDTEHLTASDLKALHIAGVYAYQHFFRLIKNGVDTSDTGAVLTKRETECLKWSAAGKTSTDIADVLGISRHTADWYLKEATRKLGAANRTHAVAIAFRLGLVA</sequence>
<dbReference type="OrthoDB" id="3679796at2"/>
<organism evidence="5 6">
    <name type="scientific">Roseibium hamelinense</name>
    <dbReference type="NCBI Taxonomy" id="150831"/>
    <lineage>
        <taxon>Bacteria</taxon>
        <taxon>Pseudomonadati</taxon>
        <taxon>Pseudomonadota</taxon>
        <taxon>Alphaproteobacteria</taxon>
        <taxon>Hyphomicrobiales</taxon>
        <taxon>Stappiaceae</taxon>
        <taxon>Roseibium</taxon>
    </lineage>
</organism>
<comment type="caution">
    <text evidence="5">The sequence shown here is derived from an EMBL/GenBank/DDBJ whole genome shotgun (WGS) entry which is preliminary data.</text>
</comment>
<dbReference type="PANTHER" id="PTHR44688:SF16">
    <property type="entry name" value="DNA-BINDING TRANSCRIPTIONAL ACTIVATOR DEVR_DOSR"/>
    <property type="match status" value="1"/>
</dbReference>
<dbReference type="AlphaFoldDB" id="A0A562SML2"/>
<dbReference type="GO" id="GO:0006355">
    <property type="term" value="P:regulation of DNA-templated transcription"/>
    <property type="evidence" value="ECO:0007669"/>
    <property type="project" value="InterPro"/>
</dbReference>
<proteinExistence type="predicted"/>
<feature type="domain" description="HTH luxR-type" evidence="4">
    <location>
        <begin position="175"/>
        <end position="240"/>
    </location>
</feature>
<dbReference type="RefSeq" id="WP_145346730.1">
    <property type="nucleotide sequence ID" value="NZ_SMLY01000072.1"/>
</dbReference>
<keyword evidence="6" id="KW-1185">Reference proteome</keyword>
<evidence type="ECO:0000256" key="1">
    <source>
        <dbReference type="ARBA" id="ARBA00023015"/>
    </source>
</evidence>
<dbReference type="SUPFAM" id="SSF75516">
    <property type="entry name" value="Pheromone-binding domain of LuxR-like quorum-sensing transcription factors"/>
    <property type="match status" value="1"/>
</dbReference>
<reference evidence="5 6" key="1">
    <citation type="submission" date="2019-07" db="EMBL/GenBank/DDBJ databases">
        <title>Genomic Encyclopedia of Archaeal and Bacterial Type Strains, Phase II (KMG-II): from individual species to whole genera.</title>
        <authorList>
            <person name="Goeker M."/>
        </authorList>
    </citation>
    <scope>NUCLEOTIDE SEQUENCE [LARGE SCALE GENOMIC DNA]</scope>
    <source>
        <strain evidence="5 6">ATCC BAA-252</strain>
    </source>
</reference>
<dbReference type="EMBL" id="VLLF01000010">
    <property type="protein sequence ID" value="TWI81936.1"/>
    <property type="molecule type" value="Genomic_DNA"/>
</dbReference>
<evidence type="ECO:0000256" key="3">
    <source>
        <dbReference type="ARBA" id="ARBA00023163"/>
    </source>
</evidence>
<dbReference type="InterPro" id="IPR036388">
    <property type="entry name" value="WH-like_DNA-bd_sf"/>
</dbReference>
<keyword evidence="2" id="KW-0238">DNA-binding</keyword>
<dbReference type="CDD" id="cd06170">
    <property type="entry name" value="LuxR_C_like"/>
    <property type="match status" value="1"/>
</dbReference>
<protein>
    <submittedName>
        <fullName evidence="5">LuxR family quorum sensing-dependent transcriptional regulator</fullName>
    </submittedName>
</protein>
<dbReference type="SUPFAM" id="SSF46894">
    <property type="entry name" value="C-terminal effector domain of the bipartite response regulators"/>
    <property type="match status" value="1"/>
</dbReference>
<dbReference type="Pfam" id="PF00196">
    <property type="entry name" value="GerE"/>
    <property type="match status" value="1"/>
</dbReference>
<dbReference type="InterPro" id="IPR000792">
    <property type="entry name" value="Tscrpt_reg_LuxR_C"/>
</dbReference>
<dbReference type="PRINTS" id="PR00038">
    <property type="entry name" value="HTHLUXR"/>
</dbReference>
<evidence type="ECO:0000256" key="2">
    <source>
        <dbReference type="ARBA" id="ARBA00023125"/>
    </source>
</evidence>
<accession>A0A562SML2</accession>
<dbReference type="InterPro" id="IPR005143">
    <property type="entry name" value="TF_LuxR_autoind-bd_dom"/>
</dbReference>
<dbReference type="SMART" id="SM00421">
    <property type="entry name" value="HTH_LUXR"/>
    <property type="match status" value="1"/>
</dbReference>
<dbReference type="PROSITE" id="PS50043">
    <property type="entry name" value="HTH_LUXR_2"/>
    <property type="match status" value="1"/>
</dbReference>
<dbReference type="Pfam" id="PF03472">
    <property type="entry name" value="Autoind_bind"/>
    <property type="match status" value="1"/>
</dbReference>
<dbReference type="Gene3D" id="1.10.10.10">
    <property type="entry name" value="Winged helix-like DNA-binding domain superfamily/Winged helix DNA-binding domain"/>
    <property type="match status" value="1"/>
</dbReference>